<feature type="non-terminal residue" evidence="1">
    <location>
        <position position="1"/>
    </location>
</feature>
<dbReference type="AlphaFoldDB" id="A0A0K2SXY5"/>
<sequence length="48" mass="5788">LCSPWIFEVIRNGDQSTLGQGRHIFLVKYLNHENEFFRCLVHKREDLQ</sequence>
<reference evidence="1" key="1">
    <citation type="submission" date="2014-05" db="EMBL/GenBank/DDBJ databases">
        <authorList>
            <person name="Chronopoulou M."/>
        </authorList>
    </citation>
    <scope>NUCLEOTIDE SEQUENCE</scope>
    <source>
        <tissue evidence="1">Whole organism</tissue>
    </source>
</reference>
<protein>
    <submittedName>
        <fullName evidence="1">Uncharacterized protein</fullName>
    </submittedName>
</protein>
<organism evidence="1">
    <name type="scientific">Lepeophtheirus salmonis</name>
    <name type="common">Salmon louse</name>
    <name type="synonym">Caligus salmonis</name>
    <dbReference type="NCBI Taxonomy" id="72036"/>
    <lineage>
        <taxon>Eukaryota</taxon>
        <taxon>Metazoa</taxon>
        <taxon>Ecdysozoa</taxon>
        <taxon>Arthropoda</taxon>
        <taxon>Crustacea</taxon>
        <taxon>Multicrustacea</taxon>
        <taxon>Hexanauplia</taxon>
        <taxon>Copepoda</taxon>
        <taxon>Siphonostomatoida</taxon>
        <taxon>Caligidae</taxon>
        <taxon>Lepeophtheirus</taxon>
    </lineage>
</organism>
<name>A0A0K2SXY5_LEPSM</name>
<evidence type="ECO:0000313" key="1">
    <source>
        <dbReference type="EMBL" id="CDW18350.1"/>
    </source>
</evidence>
<dbReference type="EMBL" id="HACA01000989">
    <property type="protein sequence ID" value="CDW18350.1"/>
    <property type="molecule type" value="Transcribed_RNA"/>
</dbReference>
<accession>A0A0K2SXY5</accession>
<proteinExistence type="predicted"/>